<evidence type="ECO:0000259" key="8">
    <source>
        <dbReference type="PROSITE" id="PS50862"/>
    </source>
</evidence>
<dbReference type="PANTHER" id="PTHR43382">
    <property type="entry name" value="PROLYL-TRNA SYNTHETASE"/>
    <property type="match status" value="1"/>
</dbReference>
<dbReference type="InterPro" id="IPR036621">
    <property type="entry name" value="Anticodon-bd_dom_sf"/>
</dbReference>
<dbReference type="Gene3D" id="3.30.110.30">
    <property type="entry name" value="C-terminal domain of ProRS"/>
    <property type="match status" value="1"/>
</dbReference>
<comment type="caution">
    <text evidence="9">The sequence shown here is derived from an EMBL/GenBank/DDBJ whole genome shotgun (WGS) entry which is preliminary data.</text>
</comment>
<dbReference type="SUPFAM" id="SSF64586">
    <property type="entry name" value="C-terminal domain of ProRS"/>
    <property type="match status" value="1"/>
</dbReference>
<dbReference type="InterPro" id="IPR002314">
    <property type="entry name" value="aa-tRNA-synt_IIb"/>
</dbReference>
<dbReference type="EC" id="6.1.1.15" evidence="7"/>
<dbReference type="NCBIfam" id="TIGR00408">
    <property type="entry name" value="proS_fam_I"/>
    <property type="match status" value="1"/>
</dbReference>
<dbReference type="GO" id="GO:0004827">
    <property type="term" value="F:proline-tRNA ligase activity"/>
    <property type="evidence" value="ECO:0007669"/>
    <property type="project" value="UniProtKB-UniRule"/>
</dbReference>
<dbReference type="SUPFAM" id="SSF52954">
    <property type="entry name" value="Class II aaRS ABD-related"/>
    <property type="match status" value="1"/>
</dbReference>
<keyword evidence="3 7" id="KW-0067">ATP-binding</keyword>
<dbReference type="CDD" id="cd00778">
    <property type="entry name" value="ProRS_core_arch_euk"/>
    <property type="match status" value="1"/>
</dbReference>
<keyword evidence="5 7" id="KW-0030">Aminoacyl-tRNA synthetase</keyword>
<proteinExistence type="inferred from homology"/>
<evidence type="ECO:0000256" key="2">
    <source>
        <dbReference type="ARBA" id="ARBA00022741"/>
    </source>
</evidence>
<evidence type="ECO:0000313" key="10">
    <source>
        <dbReference type="Proteomes" id="UP000178372"/>
    </source>
</evidence>
<comment type="function">
    <text evidence="7">Catalyzes the attachment of proline to tRNA(Pro) in a two-step reaction: proline is first activated by ATP to form Pro-AMP and then transferred to the acceptor end of tRNA(Pro).</text>
</comment>
<dbReference type="PROSITE" id="PS50862">
    <property type="entry name" value="AA_TRNA_LIGASE_II"/>
    <property type="match status" value="1"/>
</dbReference>
<keyword evidence="7" id="KW-0963">Cytoplasm</keyword>
<dbReference type="Gene3D" id="3.30.930.10">
    <property type="entry name" value="Bira Bifunctional Protein, Domain 2"/>
    <property type="match status" value="1"/>
</dbReference>
<dbReference type="AlphaFoldDB" id="A0A1F7G7Q0"/>
<dbReference type="HAMAP" id="MF_01571">
    <property type="entry name" value="Pro_tRNA_synth_type3"/>
    <property type="match status" value="1"/>
</dbReference>
<dbReference type="InterPro" id="IPR002316">
    <property type="entry name" value="Pro-tRNA-ligase_IIa"/>
</dbReference>
<dbReference type="InterPro" id="IPR004499">
    <property type="entry name" value="Pro-tRNA-ligase_IIa_arc-type"/>
</dbReference>
<comment type="subunit">
    <text evidence="7">Homodimer.</text>
</comment>
<evidence type="ECO:0000256" key="4">
    <source>
        <dbReference type="ARBA" id="ARBA00022917"/>
    </source>
</evidence>
<dbReference type="GO" id="GO:0006433">
    <property type="term" value="P:prolyl-tRNA aminoacylation"/>
    <property type="evidence" value="ECO:0007669"/>
    <property type="project" value="UniProtKB-UniRule"/>
</dbReference>
<comment type="catalytic activity">
    <reaction evidence="6 7">
        <text>tRNA(Pro) + L-proline + ATP = L-prolyl-tRNA(Pro) + AMP + diphosphate</text>
        <dbReference type="Rhea" id="RHEA:14305"/>
        <dbReference type="Rhea" id="RHEA-COMP:9700"/>
        <dbReference type="Rhea" id="RHEA-COMP:9702"/>
        <dbReference type="ChEBI" id="CHEBI:30616"/>
        <dbReference type="ChEBI" id="CHEBI:33019"/>
        <dbReference type="ChEBI" id="CHEBI:60039"/>
        <dbReference type="ChEBI" id="CHEBI:78442"/>
        <dbReference type="ChEBI" id="CHEBI:78532"/>
        <dbReference type="ChEBI" id="CHEBI:456215"/>
        <dbReference type="EC" id="6.1.1.15"/>
    </reaction>
</comment>
<keyword evidence="4 7" id="KW-0648">Protein biosynthesis</keyword>
<dbReference type="GO" id="GO:0017101">
    <property type="term" value="C:aminoacyl-tRNA synthetase multienzyme complex"/>
    <property type="evidence" value="ECO:0007669"/>
    <property type="project" value="TreeGrafter"/>
</dbReference>
<feature type="domain" description="Aminoacyl-transfer RNA synthetases class-II family profile" evidence="8">
    <location>
        <begin position="36"/>
        <end position="283"/>
    </location>
</feature>
<dbReference type="PANTHER" id="PTHR43382:SF2">
    <property type="entry name" value="BIFUNCTIONAL GLUTAMATE_PROLINE--TRNA LIGASE"/>
    <property type="match status" value="1"/>
</dbReference>
<evidence type="ECO:0000256" key="7">
    <source>
        <dbReference type="HAMAP-Rule" id="MF_01571"/>
    </source>
</evidence>
<dbReference type="InterPro" id="IPR006195">
    <property type="entry name" value="aa-tRNA-synth_II"/>
</dbReference>
<evidence type="ECO:0000313" key="9">
    <source>
        <dbReference type="EMBL" id="OGK14949.1"/>
    </source>
</evidence>
<dbReference type="GO" id="GO:0005737">
    <property type="term" value="C:cytoplasm"/>
    <property type="evidence" value="ECO:0007669"/>
    <property type="project" value="UniProtKB-SubCell"/>
</dbReference>
<organism evidence="9 10">
    <name type="scientific">Candidatus Roizmanbacteria bacterium RIFCSPHIGHO2_01_FULL_39_12b</name>
    <dbReference type="NCBI Taxonomy" id="1802030"/>
    <lineage>
        <taxon>Bacteria</taxon>
        <taxon>Candidatus Roizmaniibacteriota</taxon>
    </lineage>
</organism>
<comment type="subcellular location">
    <subcellularLocation>
        <location evidence="7">Cytoplasm</location>
    </subcellularLocation>
</comment>
<gene>
    <name evidence="7" type="primary">proS</name>
    <name evidence="9" type="ORF">A2690_04605</name>
</gene>
<dbReference type="SMART" id="SM00946">
    <property type="entry name" value="ProRS-C_1"/>
    <property type="match status" value="1"/>
</dbReference>
<dbReference type="InterPro" id="IPR004154">
    <property type="entry name" value="Anticodon-bd"/>
</dbReference>
<dbReference type="GO" id="GO:0005524">
    <property type="term" value="F:ATP binding"/>
    <property type="evidence" value="ECO:0007669"/>
    <property type="project" value="UniProtKB-UniRule"/>
</dbReference>
<evidence type="ECO:0000256" key="6">
    <source>
        <dbReference type="ARBA" id="ARBA00047671"/>
    </source>
</evidence>
<dbReference type="InterPro" id="IPR016061">
    <property type="entry name" value="Pro-tRNA_ligase_II_C"/>
</dbReference>
<name>A0A1F7G7Q0_9BACT</name>
<dbReference type="InterPro" id="IPR045864">
    <property type="entry name" value="aa-tRNA-synth_II/BPL/LPL"/>
</dbReference>
<sequence>MKSEKKLLPKKSDDISKWYLTLIETANLADYGPTKGTIIIKPYGYALWENFQAVFDPLFKKHGVKNAYFPSLIPYSLLEKEKRHISGFSPELAVVTIAGGEELSEKLVIRPTSETIMYEAFSRWISSYRDLPLKINQWCNVVRWEKRTYPFLRTSEFLWQEGHTVHATVDEAQEMTLQALNWYKTFYEEVLAIAPHVGEKSGSERFAGADKTFSVELVIPNGKALQAATSHNLGTNFSKSFKVQYLDTKNHLQYAHQTSWGLSTRAIGGLILVHGDDNGLIIPPRIAPYQVVILPIEGKTDEQNREITVLVKRIEELFEKNQIRFVLMNEIGKTLGYRLNETEIMGIPMRIEIGAKEAEKNFVTFSDRIEYKKRHVSFENLVEVIEEQIEDIQVELLKRSLISRDQLTEDVDDMTEFKKIMEIDRKFLRAFWCEGQVCETKIKEITKATTRVIELEHIDNHEDGKCIYCGNPAQRKWLFAQAY</sequence>
<dbReference type="Gene3D" id="3.40.50.800">
    <property type="entry name" value="Anticodon-binding domain"/>
    <property type="match status" value="1"/>
</dbReference>
<protein>
    <recommendedName>
        <fullName evidence="7">Proline--tRNA ligase</fullName>
        <ecNumber evidence="7">6.1.1.15</ecNumber>
    </recommendedName>
    <alternativeName>
        <fullName evidence="7">Prolyl-tRNA synthetase</fullName>
        <shortName evidence="7">ProRS</shortName>
    </alternativeName>
</protein>
<evidence type="ECO:0000256" key="1">
    <source>
        <dbReference type="ARBA" id="ARBA00022598"/>
    </source>
</evidence>
<comment type="domain">
    <text evidence="7">Consists of three domains: the N-terminal catalytic domain, the anticodon-binding domain and the C-terminal extension.</text>
</comment>
<dbReference type="InterPro" id="IPR033721">
    <property type="entry name" value="ProRS_core_arch_euk"/>
</dbReference>
<dbReference type="FunFam" id="3.30.930.10:FF:000037">
    <property type="entry name" value="Proline--tRNA ligase"/>
    <property type="match status" value="1"/>
</dbReference>
<dbReference type="EMBL" id="MFZF01000038">
    <property type="protein sequence ID" value="OGK14949.1"/>
    <property type="molecule type" value="Genomic_DNA"/>
</dbReference>
<evidence type="ECO:0000256" key="3">
    <source>
        <dbReference type="ARBA" id="ARBA00022840"/>
    </source>
</evidence>
<accession>A0A1F7G7Q0</accession>
<keyword evidence="1 7" id="KW-0436">Ligase</keyword>
<keyword evidence="2 7" id="KW-0547">Nucleotide-binding</keyword>
<dbReference type="Pfam" id="PF03129">
    <property type="entry name" value="HGTP_anticodon"/>
    <property type="match status" value="1"/>
</dbReference>
<dbReference type="Pfam" id="PF00587">
    <property type="entry name" value="tRNA-synt_2b"/>
    <property type="match status" value="1"/>
</dbReference>
<dbReference type="InterPro" id="IPR017449">
    <property type="entry name" value="Pro-tRNA_synth_II"/>
</dbReference>
<evidence type="ECO:0000256" key="5">
    <source>
        <dbReference type="ARBA" id="ARBA00023146"/>
    </source>
</evidence>
<comment type="similarity">
    <text evidence="7">Belongs to the class-II aminoacyl-tRNA synthetase family. ProS type 3 subfamily.</text>
</comment>
<dbReference type="Pfam" id="PF09180">
    <property type="entry name" value="ProRS-C_1"/>
    <property type="match status" value="1"/>
</dbReference>
<dbReference type="SUPFAM" id="SSF55681">
    <property type="entry name" value="Class II aaRS and biotin synthetases"/>
    <property type="match status" value="1"/>
</dbReference>
<dbReference type="Proteomes" id="UP000178372">
    <property type="component" value="Unassembled WGS sequence"/>
</dbReference>
<dbReference type="PRINTS" id="PR01046">
    <property type="entry name" value="TRNASYNTHPRO"/>
</dbReference>
<reference evidence="9 10" key="1">
    <citation type="journal article" date="2016" name="Nat. Commun.">
        <title>Thousands of microbial genomes shed light on interconnected biogeochemical processes in an aquifer system.</title>
        <authorList>
            <person name="Anantharaman K."/>
            <person name="Brown C.T."/>
            <person name="Hug L.A."/>
            <person name="Sharon I."/>
            <person name="Castelle C.J."/>
            <person name="Probst A.J."/>
            <person name="Thomas B.C."/>
            <person name="Singh A."/>
            <person name="Wilkins M.J."/>
            <person name="Karaoz U."/>
            <person name="Brodie E.L."/>
            <person name="Williams K.H."/>
            <person name="Hubbard S.S."/>
            <person name="Banfield J.F."/>
        </authorList>
    </citation>
    <scope>NUCLEOTIDE SEQUENCE [LARGE SCALE GENOMIC DNA]</scope>
</reference>